<dbReference type="Pfam" id="PF03239">
    <property type="entry name" value="FTR1"/>
    <property type="match status" value="2"/>
</dbReference>
<dbReference type="eggNOG" id="ENOG502QQWE">
    <property type="taxonomic scope" value="Eukaryota"/>
</dbReference>
<evidence type="ECO:0000256" key="1">
    <source>
        <dbReference type="ARBA" id="ARBA00004141"/>
    </source>
</evidence>
<evidence type="ECO:0000313" key="9">
    <source>
        <dbReference type="EMBL" id="EAQ86961.1"/>
    </source>
</evidence>
<dbReference type="GO" id="GO:0033573">
    <property type="term" value="C:high-affinity iron permease complex"/>
    <property type="evidence" value="ECO:0007669"/>
    <property type="project" value="EnsemblFungi"/>
</dbReference>
<dbReference type="RefSeq" id="XP_001225870.1">
    <property type="nucleotide sequence ID" value="XM_001225869.1"/>
</dbReference>
<dbReference type="InParanoid" id="Q2GUZ0"/>
<dbReference type="EMBL" id="CH408033">
    <property type="protein sequence ID" value="EAQ86961.1"/>
    <property type="molecule type" value="Genomic_DNA"/>
</dbReference>
<dbReference type="OrthoDB" id="4364at2759"/>
<organism evidence="9 10">
    <name type="scientific">Chaetomium globosum (strain ATCC 6205 / CBS 148.51 / DSM 1962 / NBRC 6347 / NRRL 1970)</name>
    <name type="common">Soil fungus</name>
    <dbReference type="NCBI Taxonomy" id="306901"/>
    <lineage>
        <taxon>Eukaryota</taxon>
        <taxon>Fungi</taxon>
        <taxon>Dikarya</taxon>
        <taxon>Ascomycota</taxon>
        <taxon>Pezizomycotina</taxon>
        <taxon>Sordariomycetes</taxon>
        <taxon>Sordariomycetidae</taxon>
        <taxon>Sordariales</taxon>
        <taxon>Chaetomiaceae</taxon>
        <taxon>Chaetomium</taxon>
    </lineage>
</organism>
<evidence type="ECO:0000313" key="10">
    <source>
        <dbReference type="Proteomes" id="UP000001056"/>
    </source>
</evidence>
<keyword evidence="4 8" id="KW-0812">Transmembrane</keyword>
<dbReference type="PANTHER" id="PTHR31632">
    <property type="entry name" value="IRON TRANSPORTER FTH1"/>
    <property type="match status" value="1"/>
</dbReference>
<feature type="transmembrane region" description="Helical" evidence="8">
    <location>
        <begin position="6"/>
        <end position="30"/>
    </location>
</feature>
<dbReference type="VEuPathDB" id="FungiDB:CHGG_08214"/>
<keyword evidence="3" id="KW-0410">Iron transport</keyword>
<dbReference type="PANTHER" id="PTHR31632:SF2">
    <property type="entry name" value="PLASMA MEMBRANE IRON PERMEASE"/>
    <property type="match status" value="1"/>
</dbReference>
<feature type="region of interest" description="Disordered" evidence="7">
    <location>
        <begin position="279"/>
        <end position="319"/>
    </location>
</feature>
<dbReference type="STRING" id="306901.Q2GUZ0"/>
<keyword evidence="6 8" id="KW-0472">Membrane</keyword>
<comment type="subcellular location">
    <subcellularLocation>
        <location evidence="1">Membrane</location>
        <topology evidence="1">Multi-pass membrane protein</topology>
    </subcellularLocation>
</comment>
<feature type="transmembrane region" description="Helical" evidence="8">
    <location>
        <begin position="246"/>
        <end position="265"/>
    </location>
</feature>
<evidence type="ECO:0008006" key="11">
    <source>
        <dbReference type="Google" id="ProtNLM"/>
    </source>
</evidence>
<keyword evidence="3" id="KW-0406">Ion transport</keyword>
<keyword evidence="3" id="KW-0408">Iron</keyword>
<sequence length="319" mass="34777">MPDVFSVPIFLVTFREALETVIIVSVLLAFLKQTLENDKALHKRLVRQIWLGTVLGLLLTLIVAAALIAVFYTAGANTWEASELRFEGAFSLVACVIISVVGAALLRIGKMQDKWRVKLAGVMEGRGAGGWWSEWGWGGGERGVGCGCGWAGEEVDGELFLVISTCLLYLVAAGLFSRAVWAFEQHTWQELIGADAAELGMGPGSYDIDQSVWHVNCCSPNFDGGSGWGFFNAIFGWTNSATYGSVISYNLYWLCVIVSFLVMRYREVKGHWPLMKRKDSQLPAADSEPEESSQKSASQAGESSEGKTKARGEVTLVSV</sequence>
<evidence type="ECO:0000256" key="4">
    <source>
        <dbReference type="ARBA" id="ARBA00022692"/>
    </source>
</evidence>
<evidence type="ECO:0000256" key="6">
    <source>
        <dbReference type="ARBA" id="ARBA00023136"/>
    </source>
</evidence>
<evidence type="ECO:0000256" key="5">
    <source>
        <dbReference type="ARBA" id="ARBA00022989"/>
    </source>
</evidence>
<feature type="transmembrane region" description="Helical" evidence="8">
    <location>
        <begin position="159"/>
        <end position="181"/>
    </location>
</feature>
<evidence type="ECO:0000256" key="7">
    <source>
        <dbReference type="SAM" id="MobiDB-lite"/>
    </source>
</evidence>
<protein>
    <recommendedName>
        <fullName evidence="11">Plasma membrane iron permease</fullName>
    </recommendedName>
</protein>
<gene>
    <name evidence="9" type="ORF">CHGG_08214</name>
</gene>
<dbReference type="FunCoup" id="Q2GUZ0">
    <property type="interactions" value="47"/>
</dbReference>
<feature type="transmembrane region" description="Helical" evidence="8">
    <location>
        <begin position="86"/>
        <end position="106"/>
    </location>
</feature>
<dbReference type="GO" id="GO:0061840">
    <property type="term" value="F:high-affinity ferrous iron transmembrane transporter activity"/>
    <property type="evidence" value="ECO:0007669"/>
    <property type="project" value="EnsemblFungi"/>
</dbReference>
<proteinExistence type="inferred from homology"/>
<accession>Q2GUZ0</accession>
<keyword evidence="10" id="KW-1185">Reference proteome</keyword>
<evidence type="ECO:0000256" key="8">
    <source>
        <dbReference type="SAM" id="Phobius"/>
    </source>
</evidence>
<comment type="similarity">
    <text evidence="2">Belongs to the oxidase-dependent Fe transporter (OFeT) (TC 9.A.10.1) family.</text>
</comment>
<evidence type="ECO:0000256" key="2">
    <source>
        <dbReference type="ARBA" id="ARBA00008333"/>
    </source>
</evidence>
<evidence type="ECO:0000256" key="3">
    <source>
        <dbReference type="ARBA" id="ARBA00022496"/>
    </source>
</evidence>
<keyword evidence="5 8" id="KW-1133">Transmembrane helix</keyword>
<dbReference type="Proteomes" id="UP000001056">
    <property type="component" value="Unassembled WGS sequence"/>
</dbReference>
<dbReference type="HOGENOM" id="CLU_046738_0_1_1"/>
<reference evidence="10" key="1">
    <citation type="journal article" date="2015" name="Genome Announc.">
        <title>Draft genome sequence of the cellulolytic fungus Chaetomium globosum.</title>
        <authorList>
            <person name="Cuomo C.A."/>
            <person name="Untereiner W.A."/>
            <person name="Ma L.-J."/>
            <person name="Grabherr M."/>
            <person name="Birren B.W."/>
        </authorList>
    </citation>
    <scope>NUCLEOTIDE SEQUENCE [LARGE SCALE GENOMIC DNA]</scope>
    <source>
        <strain evidence="10">ATCC 6205 / CBS 148.51 / DSM 1962 / NBRC 6347 / NRRL 1970</strain>
    </source>
</reference>
<dbReference type="GeneID" id="4394247"/>
<dbReference type="GO" id="GO:0033215">
    <property type="term" value="P:reductive iron assimilation"/>
    <property type="evidence" value="ECO:0007669"/>
    <property type="project" value="EnsemblFungi"/>
</dbReference>
<dbReference type="AlphaFoldDB" id="Q2GUZ0"/>
<name>Q2GUZ0_CHAGB</name>
<keyword evidence="3" id="KW-0813">Transport</keyword>
<dbReference type="OMA" id="NCCASTE"/>
<feature type="transmembrane region" description="Helical" evidence="8">
    <location>
        <begin position="50"/>
        <end position="74"/>
    </location>
</feature>
<dbReference type="InterPro" id="IPR004923">
    <property type="entry name" value="FTR1/Fip1/EfeU"/>
</dbReference>